<reference evidence="2 3" key="1">
    <citation type="submission" date="2024-10" db="EMBL/GenBank/DDBJ databases">
        <title>The Natural Products Discovery Center: Release of the First 8490 Sequenced Strains for Exploring Actinobacteria Biosynthetic Diversity.</title>
        <authorList>
            <person name="Kalkreuter E."/>
            <person name="Kautsar S.A."/>
            <person name="Yang D."/>
            <person name="Bader C.D."/>
            <person name="Teijaro C.N."/>
            <person name="Fluegel L."/>
            <person name="Davis C.M."/>
            <person name="Simpson J.R."/>
            <person name="Lauterbach L."/>
            <person name="Steele A.D."/>
            <person name="Gui C."/>
            <person name="Meng S."/>
            <person name="Li G."/>
            <person name="Viehrig K."/>
            <person name="Ye F."/>
            <person name="Su P."/>
            <person name="Kiefer A.F."/>
            <person name="Nichols A."/>
            <person name="Cepeda A.J."/>
            <person name="Yan W."/>
            <person name="Fan B."/>
            <person name="Jiang Y."/>
            <person name="Adhikari A."/>
            <person name="Zheng C.-J."/>
            <person name="Schuster L."/>
            <person name="Cowan T.M."/>
            <person name="Smanski M.J."/>
            <person name="Chevrette M.G."/>
            <person name="De Carvalho L.P.S."/>
            <person name="Shen B."/>
        </authorList>
    </citation>
    <scope>NUCLEOTIDE SEQUENCE [LARGE SCALE GENOMIC DNA]</scope>
    <source>
        <strain evidence="2 3">NPDC003040</strain>
    </source>
</reference>
<feature type="domain" description="Acyl-CoA thioesterase-like C-terminal" evidence="1">
    <location>
        <begin position="4"/>
        <end position="94"/>
    </location>
</feature>
<keyword evidence="3" id="KW-1185">Reference proteome</keyword>
<dbReference type="Proteomes" id="UP001601948">
    <property type="component" value="Unassembled WGS sequence"/>
</dbReference>
<comment type="caution">
    <text evidence="2">The sequence shown here is derived from an EMBL/GenBank/DDBJ whole genome shotgun (WGS) entry which is preliminary data.</text>
</comment>
<dbReference type="Pfam" id="PF20789">
    <property type="entry name" value="4HBT_3C"/>
    <property type="match status" value="1"/>
</dbReference>
<protein>
    <recommendedName>
        <fullName evidence="1">Acyl-CoA thioesterase-like C-terminal domain-containing protein</fullName>
    </recommendedName>
</protein>
<dbReference type="InterPro" id="IPR049450">
    <property type="entry name" value="ACOT8-like_C"/>
</dbReference>
<dbReference type="RefSeq" id="WP_387723038.1">
    <property type="nucleotide sequence ID" value="NZ_JBIAPI010000009.1"/>
</dbReference>
<gene>
    <name evidence="2" type="ORF">ACFYV7_30615</name>
</gene>
<accession>A0ABW6R0X6</accession>
<evidence type="ECO:0000313" key="2">
    <source>
        <dbReference type="EMBL" id="MFF3227186.1"/>
    </source>
</evidence>
<name>A0ABW6R0X6_9NOCA</name>
<evidence type="ECO:0000259" key="1">
    <source>
        <dbReference type="Pfam" id="PF20789"/>
    </source>
</evidence>
<evidence type="ECO:0000313" key="3">
    <source>
        <dbReference type="Proteomes" id="UP001601948"/>
    </source>
</evidence>
<proteinExistence type="predicted"/>
<organism evidence="2 3">
    <name type="scientific">Nocardia suismassiliense</name>
    <dbReference type="NCBI Taxonomy" id="2077092"/>
    <lineage>
        <taxon>Bacteria</taxon>
        <taxon>Bacillati</taxon>
        <taxon>Actinomycetota</taxon>
        <taxon>Actinomycetes</taxon>
        <taxon>Mycobacteriales</taxon>
        <taxon>Nocardiaceae</taxon>
        <taxon>Nocardia</taxon>
    </lineage>
</organism>
<sequence length="106" mass="11469">MSTRLDLVADETSSPLAGYIALTDTANGIAVRQSPDAWMFPNVDLTIHLYRQPTGRWVGLDTTVIFGPTGQGLTSTILHDVSGPIGQAQQVLTVRPQRIVEVARPE</sequence>
<dbReference type="EMBL" id="JBIAPI010000009">
    <property type="protein sequence ID" value="MFF3227186.1"/>
    <property type="molecule type" value="Genomic_DNA"/>
</dbReference>